<dbReference type="WBParaSite" id="nRc.2.0.1.t43806-RA">
    <property type="protein sequence ID" value="nRc.2.0.1.t43806-RA"/>
    <property type="gene ID" value="nRc.2.0.1.g43806"/>
</dbReference>
<reference evidence="2" key="1">
    <citation type="submission" date="2022-11" db="UniProtKB">
        <authorList>
            <consortium name="WormBaseParasite"/>
        </authorList>
    </citation>
    <scope>IDENTIFICATION</scope>
</reference>
<evidence type="ECO:0000313" key="1">
    <source>
        <dbReference type="Proteomes" id="UP000887565"/>
    </source>
</evidence>
<dbReference type="Proteomes" id="UP000887565">
    <property type="component" value="Unplaced"/>
</dbReference>
<proteinExistence type="predicted"/>
<evidence type="ECO:0000313" key="2">
    <source>
        <dbReference type="WBParaSite" id="nRc.2.0.1.t43806-RA"/>
    </source>
</evidence>
<dbReference type="AlphaFoldDB" id="A0A915KYA7"/>
<name>A0A915KYA7_ROMCU</name>
<protein>
    <submittedName>
        <fullName evidence="2">Uncharacterized protein</fullName>
    </submittedName>
</protein>
<organism evidence="1 2">
    <name type="scientific">Romanomermis culicivorax</name>
    <name type="common">Nematode worm</name>
    <dbReference type="NCBI Taxonomy" id="13658"/>
    <lineage>
        <taxon>Eukaryota</taxon>
        <taxon>Metazoa</taxon>
        <taxon>Ecdysozoa</taxon>
        <taxon>Nematoda</taxon>
        <taxon>Enoplea</taxon>
        <taxon>Dorylaimia</taxon>
        <taxon>Mermithida</taxon>
        <taxon>Mermithoidea</taxon>
        <taxon>Mermithidae</taxon>
        <taxon>Romanomermis</taxon>
    </lineage>
</organism>
<keyword evidence="1" id="KW-1185">Reference proteome</keyword>
<accession>A0A915KYA7</accession>
<sequence>MQLAKTKLLTSSIGRRNISERNDFLTSVNDNGSHQVNRAEDRISQKVFRSKVAQRQSHQENCINSLCHPSQWYSNLMPSEPA</sequence>